<name>A0A563VIR1_9CYAN</name>
<organism evidence="7 8">
    <name type="scientific">Hyella patelloides LEGE 07179</name>
    <dbReference type="NCBI Taxonomy" id="945734"/>
    <lineage>
        <taxon>Bacteria</taxon>
        <taxon>Bacillati</taxon>
        <taxon>Cyanobacteriota</taxon>
        <taxon>Cyanophyceae</taxon>
        <taxon>Pleurocapsales</taxon>
        <taxon>Hyellaceae</taxon>
        <taxon>Hyella</taxon>
    </lineage>
</organism>
<dbReference type="Gene3D" id="2.60.120.620">
    <property type="entry name" value="q2cbj1_9rhob like domain"/>
    <property type="match status" value="1"/>
</dbReference>
<dbReference type="Pfam" id="PF13640">
    <property type="entry name" value="2OG-FeII_Oxy_3"/>
    <property type="match status" value="1"/>
</dbReference>
<accession>A0A563VIR1</accession>
<reference evidence="7 8" key="1">
    <citation type="submission" date="2019-01" db="EMBL/GenBank/DDBJ databases">
        <authorList>
            <person name="Brito A."/>
        </authorList>
    </citation>
    <scope>NUCLEOTIDE SEQUENCE [LARGE SCALE GENOMIC DNA]</scope>
    <source>
        <strain evidence="7">1</strain>
    </source>
</reference>
<evidence type="ECO:0000256" key="2">
    <source>
        <dbReference type="ARBA" id="ARBA00022723"/>
    </source>
</evidence>
<dbReference type="GO" id="GO:0031418">
    <property type="term" value="F:L-ascorbic acid binding"/>
    <property type="evidence" value="ECO:0007669"/>
    <property type="project" value="InterPro"/>
</dbReference>
<comment type="cofactor">
    <cofactor evidence="1">
        <name>L-ascorbate</name>
        <dbReference type="ChEBI" id="CHEBI:38290"/>
    </cofactor>
</comment>
<dbReference type="OrthoDB" id="564897at2"/>
<evidence type="ECO:0000256" key="1">
    <source>
        <dbReference type="ARBA" id="ARBA00001961"/>
    </source>
</evidence>
<dbReference type="SMART" id="SM00702">
    <property type="entry name" value="P4Hc"/>
    <property type="match status" value="1"/>
</dbReference>
<protein>
    <submittedName>
        <fullName evidence="7">2OG-Fe(II) oxygenase superfamily protein</fullName>
    </submittedName>
</protein>
<evidence type="ECO:0000313" key="8">
    <source>
        <dbReference type="Proteomes" id="UP000320055"/>
    </source>
</evidence>
<dbReference type="InterPro" id="IPR045054">
    <property type="entry name" value="P4HA-like"/>
</dbReference>
<keyword evidence="3" id="KW-0223">Dioxygenase</keyword>
<dbReference type="AlphaFoldDB" id="A0A563VIR1"/>
<evidence type="ECO:0000256" key="3">
    <source>
        <dbReference type="ARBA" id="ARBA00022964"/>
    </source>
</evidence>
<dbReference type="EMBL" id="CAACVJ010000002">
    <property type="protein sequence ID" value="VEP11328.1"/>
    <property type="molecule type" value="Genomic_DNA"/>
</dbReference>
<keyword evidence="8" id="KW-1185">Reference proteome</keyword>
<evidence type="ECO:0000256" key="4">
    <source>
        <dbReference type="ARBA" id="ARBA00023002"/>
    </source>
</evidence>
<keyword evidence="4" id="KW-0560">Oxidoreductase</keyword>
<dbReference type="InterPro" id="IPR044862">
    <property type="entry name" value="Pro_4_hyd_alph_FE2OG_OXY"/>
</dbReference>
<evidence type="ECO:0000256" key="5">
    <source>
        <dbReference type="ARBA" id="ARBA00023004"/>
    </source>
</evidence>
<keyword evidence="2" id="KW-0479">Metal-binding</keyword>
<dbReference type="GO" id="GO:0016705">
    <property type="term" value="F:oxidoreductase activity, acting on paired donors, with incorporation or reduction of molecular oxygen"/>
    <property type="evidence" value="ECO:0007669"/>
    <property type="project" value="InterPro"/>
</dbReference>
<sequence length="247" mass="28191">MIDFINIYDSALDRRICDRIIEMFNSSSQKKSGVTGQGLNLENKQSEDIAISLQPEWTKINQVITQITLGYLVDYMRCYAHLLTGVLSPQVKDTKTGKNVALKVEDIAHLSDKAIAKIIARLYYLGVVNAQKYDKGIGGYYHYHSEIYPDLHNNLKTNNSNSSESLHRVLLFMYYLNDVSEGGETEFYYQKRLITPQAGRLVIAPAGFTHTHKGHIPLSDDKYILTSWVLFQPAEYLYSEFDSPEHL</sequence>
<keyword evidence="5" id="KW-0408">Iron</keyword>
<dbReference type="PANTHER" id="PTHR10869">
    <property type="entry name" value="PROLYL 4-HYDROXYLASE ALPHA SUBUNIT"/>
    <property type="match status" value="1"/>
</dbReference>
<dbReference type="InterPro" id="IPR006620">
    <property type="entry name" value="Pro_4_hyd_alph"/>
</dbReference>
<dbReference type="GO" id="GO:0005506">
    <property type="term" value="F:iron ion binding"/>
    <property type="evidence" value="ECO:0007669"/>
    <property type="project" value="InterPro"/>
</dbReference>
<proteinExistence type="predicted"/>
<evidence type="ECO:0000259" key="6">
    <source>
        <dbReference type="SMART" id="SM00702"/>
    </source>
</evidence>
<dbReference type="Proteomes" id="UP000320055">
    <property type="component" value="Unassembled WGS sequence"/>
</dbReference>
<evidence type="ECO:0000313" key="7">
    <source>
        <dbReference type="EMBL" id="VEP11328.1"/>
    </source>
</evidence>
<dbReference type="PANTHER" id="PTHR10869:SF246">
    <property type="entry name" value="TRANSMEMBRANE PROLYL 4-HYDROXYLASE"/>
    <property type="match status" value="1"/>
</dbReference>
<gene>
    <name evidence="7" type="ORF">H1P_100032</name>
</gene>
<dbReference type="GO" id="GO:0051213">
    <property type="term" value="F:dioxygenase activity"/>
    <property type="evidence" value="ECO:0007669"/>
    <property type="project" value="UniProtKB-KW"/>
</dbReference>
<dbReference type="RefSeq" id="WP_144863773.1">
    <property type="nucleotide sequence ID" value="NZ_LR213773.1"/>
</dbReference>
<feature type="domain" description="Prolyl 4-hydroxylase alpha subunit" evidence="6">
    <location>
        <begin position="3"/>
        <end position="230"/>
    </location>
</feature>